<sequence length="123" mass="14167">MNSFEHEAKLATDLIYEREPSLMERFGEKGKRKCYEDNIHHFKQLQSAYALQQAAFFTDYALWLNGILSKHGMNEQHLIDNFQIIHQVINETDTLDADTVKTYEVYLNEAIGALQSQAVKGAD</sequence>
<evidence type="ECO:0000313" key="2">
    <source>
        <dbReference type="Proteomes" id="UP000239047"/>
    </source>
</evidence>
<dbReference type="SUPFAM" id="SSF46458">
    <property type="entry name" value="Globin-like"/>
    <property type="match status" value="1"/>
</dbReference>
<dbReference type="AlphaFoldDB" id="A0A2S5G8X2"/>
<accession>A0A2S5G8X2</accession>
<comment type="caution">
    <text evidence="1">The sequence shown here is derived from an EMBL/GenBank/DDBJ whole genome shotgun (WGS) entry which is preliminary data.</text>
</comment>
<evidence type="ECO:0000313" key="1">
    <source>
        <dbReference type="EMBL" id="PPA69452.1"/>
    </source>
</evidence>
<organism evidence="1 2">
    <name type="scientific">Jeotgalibacillus proteolyticus</name>
    <dbReference type="NCBI Taxonomy" id="2082395"/>
    <lineage>
        <taxon>Bacteria</taxon>
        <taxon>Bacillati</taxon>
        <taxon>Bacillota</taxon>
        <taxon>Bacilli</taxon>
        <taxon>Bacillales</taxon>
        <taxon>Caryophanaceae</taxon>
        <taxon>Jeotgalibacillus</taxon>
    </lineage>
</organism>
<dbReference type="InterPro" id="IPR009050">
    <property type="entry name" value="Globin-like_sf"/>
</dbReference>
<dbReference type="Proteomes" id="UP000239047">
    <property type="component" value="Unassembled WGS sequence"/>
</dbReference>
<proteinExistence type="predicted"/>
<dbReference type="OrthoDB" id="2376384at2"/>
<protein>
    <submittedName>
        <fullName evidence="1">Uncharacterized protein</fullName>
    </submittedName>
</protein>
<keyword evidence="2" id="KW-1185">Reference proteome</keyword>
<dbReference type="RefSeq" id="WP_104059190.1">
    <property type="nucleotide sequence ID" value="NZ_PREZ01000006.1"/>
</dbReference>
<name>A0A2S5G8X2_9BACL</name>
<gene>
    <name evidence="1" type="ORF">C4B60_16880</name>
</gene>
<dbReference type="EMBL" id="PREZ01000006">
    <property type="protein sequence ID" value="PPA69452.1"/>
    <property type="molecule type" value="Genomic_DNA"/>
</dbReference>
<reference evidence="1 2" key="1">
    <citation type="submission" date="2018-02" db="EMBL/GenBank/DDBJ databases">
        <title>Jeotgalibacillus proteolyticum sp. nov. a protease producing bacterium isolated from ocean sediments of Laizhou Bay.</title>
        <authorList>
            <person name="Li Y."/>
        </authorList>
    </citation>
    <scope>NUCLEOTIDE SEQUENCE [LARGE SCALE GENOMIC DNA]</scope>
    <source>
        <strain evidence="1 2">22-7</strain>
    </source>
</reference>